<protein>
    <recommendedName>
        <fullName evidence="3">Uracil-DNA glycosylase-like domain-containing protein</fullName>
    </recommendedName>
</protein>
<reference evidence="1 2" key="1">
    <citation type="submission" date="2019-12" db="EMBL/GenBank/DDBJ databases">
        <title>Halomonas rutogse sp. nov. isolated from two lakes on Tibetan Plateau.</title>
        <authorList>
            <person name="Gao P."/>
        </authorList>
    </citation>
    <scope>NUCLEOTIDE SEQUENCE [LARGE SCALE GENOMIC DNA]</scope>
    <source>
        <strain evidence="1 2">ZH2S</strain>
    </source>
</reference>
<dbReference type="Proteomes" id="UP000437638">
    <property type="component" value="Unassembled WGS sequence"/>
</dbReference>
<keyword evidence="2" id="KW-1185">Reference proteome</keyword>
<dbReference type="RefSeq" id="WP_160416965.1">
    <property type="nucleotide sequence ID" value="NZ_WTKP01000001.1"/>
</dbReference>
<name>A0A7X3GXI4_9GAMM</name>
<gene>
    <name evidence="1" type="ORF">GPM19_00640</name>
</gene>
<evidence type="ECO:0008006" key="3">
    <source>
        <dbReference type="Google" id="ProtNLM"/>
    </source>
</evidence>
<comment type="caution">
    <text evidence="1">The sequence shown here is derived from an EMBL/GenBank/DDBJ whole genome shotgun (WGS) entry which is preliminary data.</text>
</comment>
<dbReference type="AlphaFoldDB" id="A0A7X3GXI4"/>
<dbReference type="EMBL" id="WTKP01000001">
    <property type="protein sequence ID" value="MWJ26726.1"/>
    <property type="molecule type" value="Genomic_DNA"/>
</dbReference>
<proteinExistence type="predicted"/>
<sequence>MEDLPVHTRIIEENREGGLLLCGINHGYSKHDERQDATGIDRSDSHKSFFSDSEVNDYPFRNKIVSWFDLWGYELARSKRLAGRFERSIIQTNWLQTCSNNVRGVNTQRACIEEHKSFLETCSALKPGIIFFFGQEPLWAFTSPALSPKVETIFGARTGEIQWLQKTIYYNGKRCTRFRFGFQQYERLAVVALPHPTGARGIASDYIAAFKPEMSKIIDVWWAKHEETLTRRSRATG</sequence>
<organism evidence="1 2">
    <name type="scientific">Vreelandella zhuhanensis</name>
    <dbReference type="NCBI Taxonomy" id="2684210"/>
    <lineage>
        <taxon>Bacteria</taxon>
        <taxon>Pseudomonadati</taxon>
        <taxon>Pseudomonadota</taxon>
        <taxon>Gammaproteobacteria</taxon>
        <taxon>Oceanospirillales</taxon>
        <taxon>Halomonadaceae</taxon>
        <taxon>Vreelandella</taxon>
    </lineage>
</organism>
<evidence type="ECO:0000313" key="1">
    <source>
        <dbReference type="EMBL" id="MWJ26726.1"/>
    </source>
</evidence>
<accession>A0A7X3GXI4</accession>
<evidence type="ECO:0000313" key="2">
    <source>
        <dbReference type="Proteomes" id="UP000437638"/>
    </source>
</evidence>